<gene>
    <name evidence="1" type="ORF">UV06_C0001G0054</name>
</gene>
<evidence type="ECO:0000313" key="1">
    <source>
        <dbReference type="EMBL" id="KKS43320.1"/>
    </source>
</evidence>
<organism evidence="1 2">
    <name type="scientific">Candidatus Collierbacteria bacterium GW2011_GWA2_42_17</name>
    <dbReference type="NCBI Taxonomy" id="1618378"/>
    <lineage>
        <taxon>Bacteria</taxon>
        <taxon>Candidatus Collieribacteriota</taxon>
    </lineage>
</organism>
<dbReference type="AlphaFoldDB" id="A0A0G0Z3L0"/>
<name>A0A0G0Z3L0_9BACT</name>
<reference evidence="1 2" key="1">
    <citation type="journal article" date="2015" name="Nature">
        <title>rRNA introns, odd ribosomes, and small enigmatic genomes across a large radiation of phyla.</title>
        <authorList>
            <person name="Brown C.T."/>
            <person name="Hug L.A."/>
            <person name="Thomas B.C."/>
            <person name="Sharon I."/>
            <person name="Castelle C.J."/>
            <person name="Singh A."/>
            <person name="Wilkins M.J."/>
            <person name="Williams K.H."/>
            <person name="Banfield J.F."/>
        </authorList>
    </citation>
    <scope>NUCLEOTIDE SEQUENCE [LARGE SCALE GENOMIC DNA]</scope>
</reference>
<dbReference type="EMBL" id="LCDA01000001">
    <property type="protein sequence ID" value="KKS43320.1"/>
    <property type="molecule type" value="Genomic_DNA"/>
</dbReference>
<accession>A0A0G0Z3L0</accession>
<comment type="caution">
    <text evidence="1">The sequence shown here is derived from an EMBL/GenBank/DDBJ whole genome shotgun (WGS) entry which is preliminary data.</text>
</comment>
<proteinExistence type="predicted"/>
<evidence type="ECO:0000313" key="2">
    <source>
        <dbReference type="Proteomes" id="UP000033854"/>
    </source>
</evidence>
<dbReference type="Proteomes" id="UP000033854">
    <property type="component" value="Unassembled WGS sequence"/>
</dbReference>
<sequence length="78" mass="9051">MFPVGILSDMNRFFEKVFVFKFVFVVREKRILNSGYAEGVFSLNGGVYLNLVTCDGVWDLNKKSYNKRLVVFTEGLRM</sequence>
<protein>
    <submittedName>
        <fullName evidence="1">Uncharacterized protein</fullName>
    </submittedName>
</protein>